<accession>A0ABV2VPF5</accession>
<dbReference type="Proteomes" id="UP001550348">
    <property type="component" value="Unassembled WGS sequence"/>
</dbReference>
<comment type="caution">
    <text evidence="1">The sequence shown here is derived from an EMBL/GenBank/DDBJ whole genome shotgun (WGS) entry which is preliminary data.</text>
</comment>
<protein>
    <submittedName>
        <fullName evidence="1">Uncharacterized protein</fullName>
    </submittedName>
</protein>
<dbReference type="EMBL" id="JBEXRX010000077">
    <property type="protein sequence ID" value="MEU0154684.1"/>
    <property type="molecule type" value="Genomic_DNA"/>
</dbReference>
<reference evidence="1 2" key="1">
    <citation type="submission" date="2024-06" db="EMBL/GenBank/DDBJ databases">
        <title>The Natural Products Discovery Center: Release of the First 8490 Sequenced Strains for Exploring Actinobacteria Biosynthetic Diversity.</title>
        <authorList>
            <person name="Kalkreuter E."/>
            <person name="Kautsar S.A."/>
            <person name="Yang D."/>
            <person name="Bader C.D."/>
            <person name="Teijaro C.N."/>
            <person name="Fluegel L."/>
            <person name="Davis C.M."/>
            <person name="Simpson J.R."/>
            <person name="Lauterbach L."/>
            <person name="Steele A.D."/>
            <person name="Gui C."/>
            <person name="Meng S."/>
            <person name="Li G."/>
            <person name="Viehrig K."/>
            <person name="Ye F."/>
            <person name="Su P."/>
            <person name="Kiefer A.F."/>
            <person name="Nichols A."/>
            <person name="Cepeda A.J."/>
            <person name="Yan W."/>
            <person name="Fan B."/>
            <person name="Jiang Y."/>
            <person name="Adhikari A."/>
            <person name="Zheng C.-J."/>
            <person name="Schuster L."/>
            <person name="Cowan T.M."/>
            <person name="Smanski M.J."/>
            <person name="Chevrette M.G."/>
            <person name="De Carvalho L.P.S."/>
            <person name="Shen B."/>
        </authorList>
    </citation>
    <scope>NUCLEOTIDE SEQUENCE [LARGE SCALE GENOMIC DNA]</scope>
    <source>
        <strain evidence="1 2">NPDC006286</strain>
    </source>
</reference>
<dbReference type="RefSeq" id="WP_355666361.1">
    <property type="nucleotide sequence ID" value="NZ_JBEXRX010000077.1"/>
</dbReference>
<keyword evidence="2" id="KW-1185">Reference proteome</keyword>
<gene>
    <name evidence="1" type="ORF">ABZ071_22755</name>
</gene>
<evidence type="ECO:0000313" key="2">
    <source>
        <dbReference type="Proteomes" id="UP001550348"/>
    </source>
</evidence>
<evidence type="ECO:0000313" key="1">
    <source>
        <dbReference type="EMBL" id="MEU0154684.1"/>
    </source>
</evidence>
<name>A0ABV2VPF5_9ACTN</name>
<proteinExistence type="predicted"/>
<sequence>MGRSIVMATDPSLSPDTVVLTDSRPPAKSTLVFSATLTSMRLAASMGSTSTTVSVRSLAVTRT</sequence>
<organism evidence="1 2">
    <name type="scientific">Micromonospora fulviviridis</name>
    <dbReference type="NCBI Taxonomy" id="47860"/>
    <lineage>
        <taxon>Bacteria</taxon>
        <taxon>Bacillati</taxon>
        <taxon>Actinomycetota</taxon>
        <taxon>Actinomycetes</taxon>
        <taxon>Micromonosporales</taxon>
        <taxon>Micromonosporaceae</taxon>
        <taxon>Micromonospora</taxon>
    </lineage>
</organism>